<dbReference type="RefSeq" id="WP_061918846.1">
    <property type="nucleotide sequence ID" value="NZ_DF967971.1"/>
</dbReference>
<organism evidence="1 2">
    <name type="scientific">Bellilinea caldifistulae</name>
    <dbReference type="NCBI Taxonomy" id="360411"/>
    <lineage>
        <taxon>Bacteria</taxon>
        <taxon>Bacillati</taxon>
        <taxon>Chloroflexota</taxon>
        <taxon>Anaerolineae</taxon>
        <taxon>Anaerolineales</taxon>
        <taxon>Anaerolineaceae</taxon>
        <taxon>Bellilinea</taxon>
    </lineage>
</organism>
<dbReference type="Proteomes" id="UP000050514">
    <property type="component" value="Unassembled WGS sequence"/>
</dbReference>
<evidence type="ECO:0000313" key="2">
    <source>
        <dbReference type="Proteomes" id="UP000050514"/>
    </source>
</evidence>
<reference evidence="1 2" key="1">
    <citation type="submission" date="2015-07" db="EMBL/GenBank/DDBJ databases">
        <title>Draft genome of Bellilinea caldifistulae DSM 17877.</title>
        <authorList>
            <person name="Hemp J."/>
            <person name="Ward L.M."/>
            <person name="Pace L.A."/>
            <person name="Fischer W.W."/>
        </authorList>
    </citation>
    <scope>NUCLEOTIDE SEQUENCE [LARGE SCALE GENOMIC DNA]</scope>
    <source>
        <strain evidence="1 2">GOMI-1</strain>
    </source>
</reference>
<gene>
    <name evidence="1" type="ORF">AC812_12170</name>
</gene>
<dbReference type="STRING" id="360411.AC812_12170"/>
<name>A0A0P6XZF8_9CHLR</name>
<evidence type="ECO:0000313" key="1">
    <source>
        <dbReference type="EMBL" id="KPL74544.1"/>
    </source>
</evidence>
<proteinExistence type="predicted"/>
<accession>A0A0P6XZF8</accession>
<protein>
    <recommendedName>
        <fullName evidence="3">P27 family phage terminase small subunit</fullName>
    </recommendedName>
</protein>
<keyword evidence="2" id="KW-1185">Reference proteome</keyword>
<evidence type="ECO:0008006" key="3">
    <source>
        <dbReference type="Google" id="ProtNLM"/>
    </source>
</evidence>
<dbReference type="EMBL" id="LGHJ01000017">
    <property type="protein sequence ID" value="KPL74544.1"/>
    <property type="molecule type" value="Genomic_DNA"/>
</dbReference>
<sequence length="180" mass="20829">MPVRKPRALIVRHETAAEKTERESREMAMRPNRDLPLSAPARLRGHEIAEATWRRLMREFMSLEGEIVTRLDFDLLVDYCILTEQVHELDAMRKAAYDRWVSLQIEQASEETLVEAYDVVVKLDSRTDRKRALLLQIRQSLYLTPRARAGVAPAKKEPDEPKDELEKLLDDVSDFVNGTT</sequence>
<dbReference type="AlphaFoldDB" id="A0A0P6XZF8"/>
<comment type="caution">
    <text evidence="1">The sequence shown here is derived from an EMBL/GenBank/DDBJ whole genome shotgun (WGS) entry which is preliminary data.</text>
</comment>